<protein>
    <submittedName>
        <fullName evidence="1">Uncharacterized protein</fullName>
    </submittedName>
</protein>
<sequence>MLLYGLPRIFIKDNEVWPTKVIQFGDDPSCPTPLFTVSSEVPIGQYQCFPPLPLLFNPGAKPFPFCPVQFGERTLKNIDMSGPPELPVRTMIVLDHVILKPCHREKGNQMIRYISVNVDTGKENVVANYANEHLGVPDPTRQETFAEFFALARAVRALRIQRAHMAIDFLAGILRSMEGPPCQVQEHDNQIDSGNPCYTVSNATLASAERSRRWTISQDTVVRWRHWHESVFT</sequence>
<gene>
    <name evidence="1" type="ORF">AOQ84DRAFT_387870</name>
</gene>
<keyword evidence="2" id="KW-1185">Reference proteome</keyword>
<proteinExistence type="predicted"/>
<reference evidence="1 2" key="1">
    <citation type="journal article" date="2016" name="Nat. Commun.">
        <title>Ectomycorrhizal ecology is imprinted in the genome of the dominant symbiotic fungus Cenococcum geophilum.</title>
        <authorList>
            <consortium name="DOE Joint Genome Institute"/>
            <person name="Peter M."/>
            <person name="Kohler A."/>
            <person name="Ohm R.A."/>
            <person name="Kuo A."/>
            <person name="Krutzmann J."/>
            <person name="Morin E."/>
            <person name="Arend M."/>
            <person name="Barry K.W."/>
            <person name="Binder M."/>
            <person name="Choi C."/>
            <person name="Clum A."/>
            <person name="Copeland A."/>
            <person name="Grisel N."/>
            <person name="Haridas S."/>
            <person name="Kipfer T."/>
            <person name="LaButti K."/>
            <person name="Lindquist E."/>
            <person name="Lipzen A."/>
            <person name="Maire R."/>
            <person name="Meier B."/>
            <person name="Mihaltcheva S."/>
            <person name="Molinier V."/>
            <person name="Murat C."/>
            <person name="Poggeler S."/>
            <person name="Quandt C.A."/>
            <person name="Sperisen C."/>
            <person name="Tritt A."/>
            <person name="Tisserant E."/>
            <person name="Crous P.W."/>
            <person name="Henrissat B."/>
            <person name="Nehls U."/>
            <person name="Egli S."/>
            <person name="Spatafora J.W."/>
            <person name="Grigoriev I.V."/>
            <person name="Martin F.M."/>
        </authorList>
    </citation>
    <scope>NUCLEOTIDE SEQUENCE [LARGE SCALE GENOMIC DNA]</scope>
    <source>
        <strain evidence="1 2">CBS 207.34</strain>
    </source>
</reference>
<organism evidence="1 2">
    <name type="scientific">Glonium stellatum</name>
    <dbReference type="NCBI Taxonomy" id="574774"/>
    <lineage>
        <taxon>Eukaryota</taxon>
        <taxon>Fungi</taxon>
        <taxon>Dikarya</taxon>
        <taxon>Ascomycota</taxon>
        <taxon>Pezizomycotina</taxon>
        <taxon>Dothideomycetes</taxon>
        <taxon>Pleosporomycetidae</taxon>
        <taxon>Gloniales</taxon>
        <taxon>Gloniaceae</taxon>
        <taxon>Glonium</taxon>
    </lineage>
</organism>
<accession>A0A8E2F3P6</accession>
<evidence type="ECO:0000313" key="2">
    <source>
        <dbReference type="Proteomes" id="UP000250140"/>
    </source>
</evidence>
<name>A0A8E2F3P6_9PEZI</name>
<dbReference type="EMBL" id="KV749345">
    <property type="protein sequence ID" value="OCL09879.1"/>
    <property type="molecule type" value="Genomic_DNA"/>
</dbReference>
<evidence type="ECO:0000313" key="1">
    <source>
        <dbReference type="EMBL" id="OCL09879.1"/>
    </source>
</evidence>
<dbReference type="AlphaFoldDB" id="A0A8E2F3P6"/>
<dbReference type="Proteomes" id="UP000250140">
    <property type="component" value="Unassembled WGS sequence"/>
</dbReference>